<keyword evidence="3" id="KW-1185">Reference proteome</keyword>
<dbReference type="InParanoid" id="A0A024GKQ3"/>
<organism evidence="2 3">
    <name type="scientific">Albugo candida</name>
    <dbReference type="NCBI Taxonomy" id="65357"/>
    <lineage>
        <taxon>Eukaryota</taxon>
        <taxon>Sar</taxon>
        <taxon>Stramenopiles</taxon>
        <taxon>Oomycota</taxon>
        <taxon>Peronosporomycetes</taxon>
        <taxon>Albuginales</taxon>
        <taxon>Albuginaceae</taxon>
        <taxon>Albugo</taxon>
    </lineage>
</organism>
<reference evidence="2 3" key="1">
    <citation type="submission" date="2012-05" db="EMBL/GenBank/DDBJ databases">
        <title>Recombination and specialization in a pathogen metapopulation.</title>
        <authorList>
            <person name="Gardiner A."/>
            <person name="Kemen E."/>
            <person name="Schultz-Larsen T."/>
            <person name="MacLean D."/>
            <person name="Van Oosterhout C."/>
            <person name="Jones J.D.G."/>
        </authorList>
    </citation>
    <scope>NUCLEOTIDE SEQUENCE [LARGE SCALE GENOMIC DNA]</scope>
    <source>
        <strain evidence="2 3">Ac Nc2</strain>
    </source>
</reference>
<evidence type="ECO:0000313" key="2">
    <source>
        <dbReference type="EMBL" id="CCI47314.1"/>
    </source>
</evidence>
<dbReference type="Gene3D" id="3.40.50.1000">
    <property type="entry name" value="HAD superfamily/HAD-like"/>
    <property type="match status" value="1"/>
</dbReference>
<dbReference type="AlphaFoldDB" id="A0A024GKQ3"/>
<dbReference type="EMBL" id="CAIX01000164">
    <property type="protein sequence ID" value="CCI47314.1"/>
    <property type="molecule type" value="Genomic_DNA"/>
</dbReference>
<name>A0A024GKQ3_9STRA</name>
<feature type="compositionally biased region" description="Basic residues" evidence="1">
    <location>
        <begin position="147"/>
        <end position="170"/>
    </location>
</feature>
<accession>A0A024GKQ3</accession>
<evidence type="ECO:0000313" key="3">
    <source>
        <dbReference type="Proteomes" id="UP000053237"/>
    </source>
</evidence>
<dbReference type="InterPro" id="IPR023214">
    <property type="entry name" value="HAD_sf"/>
</dbReference>
<comment type="caution">
    <text evidence="2">The sequence shown here is derived from an EMBL/GenBank/DDBJ whole genome shotgun (WGS) entry which is preliminary data.</text>
</comment>
<evidence type="ECO:0000256" key="1">
    <source>
        <dbReference type="SAM" id="MobiDB-lite"/>
    </source>
</evidence>
<proteinExistence type="predicted"/>
<feature type="region of interest" description="Disordered" evidence="1">
    <location>
        <begin position="136"/>
        <end position="173"/>
    </location>
</feature>
<dbReference type="Proteomes" id="UP000053237">
    <property type="component" value="Unassembled WGS sequence"/>
</dbReference>
<sequence>MAIKHLIFGLLPFVCNGDSERDLLNKIKGTGSENFFKGVFKRSSNDKANKYAAFAMDYTIVNGSLLLPVLALQVRDFYFAFDHDDVEDVFGFKTAEKKSICVPKQLKYNERESIPLRDIVSGINDIFFKYQPKSKSKSKSKSESRSKLKLKSRSKSKSKSKLNTKLKPKSKTKELLRNDRQKFGAYVGVWQRAVYEFMEDLSRIDECVYLAATVGHRLLYKMALKNQRVLLERVLDNPPKENRMYDFYVDDIVGVQSLPIGLPAVFEEQRALITALVGKSVTPYVISARPKVYSEALVKHFMLAIEPKNVFGSFSKAKEHTEDVDAVILTGNGIAIYDEGKVNKIKAELEGKTPVFVSGVTIGDFKMFDYVLENGGFALIHQFLPSPSQPVYMKYLAQAIENKYGKAKRVHIQHVHQEDATWSA</sequence>
<gene>
    <name evidence="2" type="ORF">BN9_083210</name>
</gene>
<protein>
    <submittedName>
        <fullName evidence="2">Uncharacterized protein</fullName>
    </submittedName>
</protein>